<dbReference type="OrthoDB" id="10256139at2759"/>
<dbReference type="InterPro" id="IPR026224">
    <property type="entry name" value="DPCD"/>
</dbReference>
<name>A0A482XAQ5_LAOST</name>
<evidence type="ECO:0000313" key="4">
    <source>
        <dbReference type="Proteomes" id="UP000291343"/>
    </source>
</evidence>
<dbReference type="Proteomes" id="UP000291343">
    <property type="component" value="Unassembled WGS sequence"/>
</dbReference>
<dbReference type="InParanoid" id="A0A482XAQ5"/>
<sequence>MAEDWLGSIRRAEKTAIMQNGKRKVHYKFPNGHEMAEEYSMETNVLLRRAWRKKTDIRRPSEWEVEVGDPEHQFNNVDSIGLKESSNCPYLVKRITKTSLEWRIRNLPYPPETYSVTADTNERCLVVRTTNKKYFKKIPIPELDRVGMLPDQSLVDFSHKFNTLIITYKKPEPVLQMEKKVIEELKNVKDLKDGDLDCNPS</sequence>
<keyword evidence="4" id="KW-1185">Reference proteome</keyword>
<dbReference type="AlphaFoldDB" id="A0A482XAQ5"/>
<evidence type="ECO:0000256" key="2">
    <source>
        <dbReference type="ARBA" id="ARBA00020330"/>
    </source>
</evidence>
<organism evidence="3 4">
    <name type="scientific">Laodelphax striatellus</name>
    <name type="common">Small brown planthopper</name>
    <name type="synonym">Delphax striatella</name>
    <dbReference type="NCBI Taxonomy" id="195883"/>
    <lineage>
        <taxon>Eukaryota</taxon>
        <taxon>Metazoa</taxon>
        <taxon>Ecdysozoa</taxon>
        <taxon>Arthropoda</taxon>
        <taxon>Hexapoda</taxon>
        <taxon>Insecta</taxon>
        <taxon>Pterygota</taxon>
        <taxon>Neoptera</taxon>
        <taxon>Paraneoptera</taxon>
        <taxon>Hemiptera</taxon>
        <taxon>Auchenorrhyncha</taxon>
        <taxon>Fulgoroidea</taxon>
        <taxon>Delphacidae</taxon>
        <taxon>Criomorphinae</taxon>
        <taxon>Laodelphax</taxon>
    </lineage>
</organism>
<reference evidence="3 4" key="1">
    <citation type="journal article" date="2017" name="Gigascience">
        <title>Genome sequence of the small brown planthopper, Laodelphax striatellus.</title>
        <authorList>
            <person name="Zhu J."/>
            <person name="Jiang F."/>
            <person name="Wang X."/>
            <person name="Yang P."/>
            <person name="Bao Y."/>
            <person name="Zhao W."/>
            <person name="Wang W."/>
            <person name="Lu H."/>
            <person name="Wang Q."/>
            <person name="Cui N."/>
            <person name="Li J."/>
            <person name="Chen X."/>
            <person name="Luo L."/>
            <person name="Yu J."/>
            <person name="Kang L."/>
            <person name="Cui F."/>
        </authorList>
    </citation>
    <scope>NUCLEOTIDE SEQUENCE [LARGE SCALE GENOMIC DNA]</scope>
    <source>
        <strain evidence="3">Lst14</strain>
    </source>
</reference>
<comment type="similarity">
    <text evidence="1">Belongs to the DPCD family.</text>
</comment>
<dbReference type="STRING" id="195883.A0A482XAQ5"/>
<accession>A0A482XAQ5</accession>
<dbReference type="EMBL" id="QKKF02013261">
    <property type="protein sequence ID" value="RZF43055.1"/>
    <property type="molecule type" value="Genomic_DNA"/>
</dbReference>
<dbReference type="PRINTS" id="PR02065">
    <property type="entry name" value="PROTEINDPCD"/>
</dbReference>
<dbReference type="FunCoup" id="A0A482XAQ5">
    <property type="interactions" value="113"/>
</dbReference>
<gene>
    <name evidence="3" type="ORF">LSTR_LSTR001233</name>
</gene>
<protein>
    <recommendedName>
        <fullName evidence="2">Protein DPCD</fullName>
    </recommendedName>
</protein>
<proteinExistence type="inferred from homology"/>
<comment type="caution">
    <text evidence="3">The sequence shown here is derived from an EMBL/GenBank/DDBJ whole genome shotgun (WGS) entry which is preliminary data.</text>
</comment>
<evidence type="ECO:0000313" key="3">
    <source>
        <dbReference type="EMBL" id="RZF43055.1"/>
    </source>
</evidence>
<dbReference type="PANTHER" id="PTHR31921:SF1">
    <property type="entry name" value="PROTEIN DPCD"/>
    <property type="match status" value="1"/>
</dbReference>
<dbReference type="PANTHER" id="PTHR31921">
    <property type="entry name" value="PROTEIN DPCD"/>
    <property type="match status" value="1"/>
</dbReference>
<evidence type="ECO:0000256" key="1">
    <source>
        <dbReference type="ARBA" id="ARBA00010597"/>
    </source>
</evidence>
<dbReference type="Pfam" id="PF14913">
    <property type="entry name" value="DPCD"/>
    <property type="match status" value="1"/>
</dbReference>